<organism evidence="2">
    <name type="scientific">Chromera velia CCMP2878</name>
    <dbReference type="NCBI Taxonomy" id="1169474"/>
    <lineage>
        <taxon>Eukaryota</taxon>
        <taxon>Sar</taxon>
        <taxon>Alveolata</taxon>
        <taxon>Colpodellida</taxon>
        <taxon>Chromeraceae</taxon>
        <taxon>Chromera</taxon>
    </lineage>
</organism>
<proteinExistence type="predicted"/>
<gene>
    <name evidence="2" type="ORF">Cvel_16569</name>
</gene>
<keyword evidence="1" id="KW-0812">Transmembrane</keyword>
<accession>A0A0G4FEC4</accession>
<protein>
    <submittedName>
        <fullName evidence="2">Uncharacterized protein</fullName>
    </submittedName>
</protein>
<reference evidence="2" key="1">
    <citation type="submission" date="2014-11" db="EMBL/GenBank/DDBJ databases">
        <authorList>
            <person name="Otto D Thomas"/>
            <person name="Naeem Raeece"/>
        </authorList>
    </citation>
    <scope>NUCLEOTIDE SEQUENCE</scope>
</reference>
<feature type="transmembrane region" description="Helical" evidence="1">
    <location>
        <begin position="20"/>
        <end position="46"/>
    </location>
</feature>
<evidence type="ECO:0000313" key="2">
    <source>
        <dbReference type="EMBL" id="CEM11534.1"/>
    </source>
</evidence>
<feature type="transmembrane region" description="Helical" evidence="1">
    <location>
        <begin position="216"/>
        <end position="243"/>
    </location>
</feature>
<dbReference type="EMBL" id="CDMZ01000311">
    <property type="protein sequence ID" value="CEM11534.1"/>
    <property type="molecule type" value="Genomic_DNA"/>
</dbReference>
<dbReference type="VEuPathDB" id="CryptoDB:Cvel_16569"/>
<feature type="transmembrane region" description="Helical" evidence="1">
    <location>
        <begin position="177"/>
        <end position="196"/>
    </location>
</feature>
<dbReference type="AlphaFoldDB" id="A0A0G4FEC4"/>
<keyword evidence="1" id="KW-0472">Membrane</keyword>
<name>A0A0G4FEC4_9ALVE</name>
<keyword evidence="1" id="KW-1133">Transmembrane helix</keyword>
<feature type="transmembrane region" description="Helical" evidence="1">
    <location>
        <begin position="136"/>
        <end position="157"/>
    </location>
</feature>
<sequence>MALFGRTGKLREVPRRFWGQLAVTVAAASLGLCAVALCAVFLNYVYNVMKKNVFGTVEGDPLPCVRAPLPTCIFADSCTSTCCPVGFDCLRDPVVGVACKLSADGCGNFDWCRDFFDLPRTCRPEECRRGERVAEILIFALFGVAVGSLLDLVDFLLYWCGPDRTLLKAGANLSSAIMKFLSLTSMAAVSTMDFMADLGRYRCYDSAGRSLWTSAYAVIISFAICCGLSGLFSLVLAGFSAYWGGRVYGIPYVRY</sequence>
<evidence type="ECO:0000256" key="1">
    <source>
        <dbReference type="SAM" id="Phobius"/>
    </source>
</evidence>